<dbReference type="AlphaFoldDB" id="A0A1H0Q028"/>
<gene>
    <name evidence="2" type="ORF">SAMN04515671_2951</name>
</gene>
<evidence type="ECO:0000313" key="2">
    <source>
        <dbReference type="EMBL" id="SDP10752.1"/>
    </source>
</evidence>
<evidence type="ECO:0000313" key="3">
    <source>
        <dbReference type="Proteomes" id="UP000198741"/>
    </source>
</evidence>
<feature type="coiled-coil region" evidence="1">
    <location>
        <begin position="25"/>
        <end position="73"/>
    </location>
</feature>
<dbReference type="RefSeq" id="WP_090477019.1">
    <property type="nucleotide sequence ID" value="NZ_LT629710.1"/>
</dbReference>
<protein>
    <submittedName>
        <fullName evidence="2">Uncharacterized protein</fullName>
    </submittedName>
</protein>
<sequence length="80" mass="8721">MTGLPELTGEMLTLVAAFGNLTRHVENLTGEREDADNRCDDLAEDLRVAIEDRARLDRLLAAAVARLDETRDKLVAATAA</sequence>
<reference evidence="2 3" key="1">
    <citation type="submission" date="2016-10" db="EMBL/GenBank/DDBJ databases">
        <authorList>
            <person name="de Groot N.N."/>
        </authorList>
    </citation>
    <scope>NUCLEOTIDE SEQUENCE [LARGE SCALE GENOMIC DNA]</scope>
    <source>
        <strain evidence="3">P4-7,KCTC 19426,CECT 7604</strain>
    </source>
</reference>
<keyword evidence="3" id="KW-1185">Reference proteome</keyword>
<proteinExistence type="predicted"/>
<accession>A0A1H0Q028</accession>
<organism evidence="2 3">
    <name type="scientific">Nakamurella panacisegetis</name>
    <dbReference type="NCBI Taxonomy" id="1090615"/>
    <lineage>
        <taxon>Bacteria</taxon>
        <taxon>Bacillati</taxon>
        <taxon>Actinomycetota</taxon>
        <taxon>Actinomycetes</taxon>
        <taxon>Nakamurellales</taxon>
        <taxon>Nakamurellaceae</taxon>
        <taxon>Nakamurella</taxon>
    </lineage>
</organism>
<evidence type="ECO:0000256" key="1">
    <source>
        <dbReference type="SAM" id="Coils"/>
    </source>
</evidence>
<name>A0A1H0Q028_9ACTN</name>
<dbReference type="EMBL" id="LT629710">
    <property type="protein sequence ID" value="SDP10752.1"/>
    <property type="molecule type" value="Genomic_DNA"/>
</dbReference>
<keyword evidence="1" id="KW-0175">Coiled coil</keyword>
<dbReference type="STRING" id="1090615.SAMN04515671_2951"/>
<dbReference type="Proteomes" id="UP000198741">
    <property type="component" value="Chromosome I"/>
</dbReference>